<dbReference type="STRING" id="857967.G0QTI4"/>
<keyword evidence="4" id="KW-0206">Cytoskeleton</keyword>
<dbReference type="RefSeq" id="XP_004034955.1">
    <property type="nucleotide sequence ID" value="XM_004034907.1"/>
</dbReference>
<dbReference type="Proteomes" id="UP000008983">
    <property type="component" value="Unassembled WGS sequence"/>
</dbReference>
<dbReference type="AlphaFoldDB" id="G0QTI4"/>
<comment type="subcellular location">
    <subcellularLocation>
        <location evidence="1">Cytoplasm</location>
        <location evidence="1">Cytoskeleton</location>
        <location evidence="1">Cilium basal body</location>
    </subcellularLocation>
</comment>
<keyword evidence="8" id="KW-1185">Reference proteome</keyword>
<dbReference type="PANTHER" id="PTHR12968:SF4">
    <property type="entry name" value="TECTONIC-LIKE COMPLEX MEMBER MKS1"/>
    <property type="match status" value="1"/>
</dbReference>
<dbReference type="EMBL" id="GL983858">
    <property type="protein sequence ID" value="EGR31469.1"/>
    <property type="molecule type" value="Genomic_DNA"/>
</dbReference>
<dbReference type="Pfam" id="PF07162">
    <property type="entry name" value="B9-C2"/>
    <property type="match status" value="1"/>
</dbReference>
<name>G0QTI4_ICHMU</name>
<feature type="coiled-coil region" evidence="6">
    <location>
        <begin position="366"/>
        <end position="393"/>
    </location>
</feature>
<reference evidence="7 8" key="1">
    <citation type="submission" date="2011-07" db="EMBL/GenBank/DDBJ databases">
        <authorList>
            <person name="Coyne R."/>
            <person name="Brami D."/>
            <person name="Johnson J."/>
            <person name="Hostetler J."/>
            <person name="Hannick L."/>
            <person name="Clark T."/>
            <person name="Cassidy-Hanley D."/>
            <person name="Inman J."/>
        </authorList>
    </citation>
    <scope>NUCLEOTIDE SEQUENCE [LARGE SCALE GENOMIC DNA]</scope>
    <source>
        <strain evidence="7 8">G5</strain>
    </source>
</reference>
<keyword evidence="5" id="KW-0966">Cell projection</keyword>
<evidence type="ECO:0000256" key="3">
    <source>
        <dbReference type="ARBA" id="ARBA00022794"/>
    </source>
</evidence>
<keyword evidence="2" id="KW-0963">Cytoplasm</keyword>
<organism evidence="7 8">
    <name type="scientific">Ichthyophthirius multifiliis</name>
    <name type="common">White spot disease agent</name>
    <name type="synonym">Ich</name>
    <dbReference type="NCBI Taxonomy" id="5932"/>
    <lineage>
        <taxon>Eukaryota</taxon>
        <taxon>Sar</taxon>
        <taxon>Alveolata</taxon>
        <taxon>Ciliophora</taxon>
        <taxon>Intramacronucleata</taxon>
        <taxon>Oligohymenophorea</taxon>
        <taxon>Hymenostomatida</taxon>
        <taxon>Ophryoglenina</taxon>
        <taxon>Ichthyophthirius</taxon>
    </lineage>
</organism>
<keyword evidence="3" id="KW-0970">Cilium biogenesis/degradation</keyword>
<sequence>MMFIIVISEENVTVIYVLVPDAKNLDIESIFHSDFLKPPQEYYGISKPYKKEILPDLKPQQQGRSQYKRDFQEWGNSYMNIKGGNDRTTIDAMPFSGFSSYKKDYQKINIQKTEPEGSNYKRTGCQNLIPFQGLTTNIEEEIRANLIGEGFQQTPILRKNWTRINIIGEIMQAYDFDIENLYIEYEFVLQDNWKPDYEDLQMISKKPSEETKREWNMLNSITQAASPTIQKYTQNGKQIVTNYCFPFDIQLQTSSETITECKKFPFMFLILHSLDSWGRKRLEGYGFCEVPNKPGTHEIIVKTWTPCQSLYAKIHEFFLGGQTKLYDIKKLHKQNVFSAIDRFNIKTDSRGSVKVRFNIGFQSKKYRDEQRSLQEAKRMNQRLEMERLDDLDQIQKRIQSYQNNFQYPVIKNSYTTSLRYKNQQLNKEYV</sequence>
<accession>G0QTI4</accession>
<evidence type="ECO:0000313" key="7">
    <source>
        <dbReference type="EMBL" id="EGR31469.1"/>
    </source>
</evidence>
<dbReference type="GeneID" id="14907613"/>
<dbReference type="OrthoDB" id="10263520at2759"/>
<evidence type="ECO:0008006" key="9">
    <source>
        <dbReference type="Google" id="ProtNLM"/>
    </source>
</evidence>
<dbReference type="GO" id="GO:0060271">
    <property type="term" value="P:cilium assembly"/>
    <property type="evidence" value="ECO:0007669"/>
    <property type="project" value="TreeGrafter"/>
</dbReference>
<dbReference type="PROSITE" id="PS51381">
    <property type="entry name" value="C2_B9"/>
    <property type="match status" value="1"/>
</dbReference>
<evidence type="ECO:0000256" key="4">
    <source>
        <dbReference type="ARBA" id="ARBA00023212"/>
    </source>
</evidence>
<evidence type="ECO:0000256" key="5">
    <source>
        <dbReference type="ARBA" id="ARBA00023273"/>
    </source>
</evidence>
<proteinExistence type="predicted"/>
<dbReference type="GO" id="GO:0036038">
    <property type="term" value="C:MKS complex"/>
    <property type="evidence" value="ECO:0007669"/>
    <property type="project" value="TreeGrafter"/>
</dbReference>
<protein>
    <recommendedName>
        <fullName evidence="9">Meckel syndrome type 1 protein</fullName>
    </recommendedName>
</protein>
<evidence type="ECO:0000256" key="6">
    <source>
        <dbReference type="SAM" id="Coils"/>
    </source>
</evidence>
<dbReference type="PANTHER" id="PTHR12968">
    <property type="entry name" value="B9 DOMAIN-CONTAINING"/>
    <property type="match status" value="1"/>
</dbReference>
<dbReference type="eggNOG" id="KOG4446">
    <property type="taxonomic scope" value="Eukaryota"/>
</dbReference>
<evidence type="ECO:0000313" key="8">
    <source>
        <dbReference type="Proteomes" id="UP000008983"/>
    </source>
</evidence>
<dbReference type="InParanoid" id="G0QTI4"/>
<dbReference type="InterPro" id="IPR010796">
    <property type="entry name" value="C2_B9-type_dom"/>
</dbReference>
<gene>
    <name evidence="7" type="ORF">IMG5_108820</name>
</gene>
<evidence type="ECO:0000256" key="1">
    <source>
        <dbReference type="ARBA" id="ARBA00004120"/>
    </source>
</evidence>
<keyword evidence="6" id="KW-0175">Coiled coil</keyword>
<evidence type="ECO:0000256" key="2">
    <source>
        <dbReference type="ARBA" id="ARBA00022490"/>
    </source>
</evidence>